<reference evidence="8" key="2">
    <citation type="submission" date="2020-07" db="EMBL/GenBank/DDBJ databases">
        <authorList>
            <person name="Vera ALvarez R."/>
            <person name="Arias-Moreno D.M."/>
            <person name="Jimenez-Jacinto V."/>
            <person name="Jimenez-Bremont J.F."/>
            <person name="Swaminathan K."/>
            <person name="Moose S.P."/>
            <person name="Guerrero-Gonzalez M.L."/>
            <person name="Marino-Ramirez L."/>
            <person name="Landsman D."/>
            <person name="Rodriguez-Kessler M."/>
            <person name="Delgado-Sanchez P."/>
        </authorList>
    </citation>
    <scope>NUCLEOTIDE SEQUENCE</scope>
    <source>
        <tissue evidence="8">Cladode</tissue>
    </source>
</reference>
<proteinExistence type="predicted"/>
<feature type="transmembrane region" description="Helical" evidence="7">
    <location>
        <begin position="125"/>
        <end position="147"/>
    </location>
</feature>
<feature type="transmembrane region" description="Helical" evidence="7">
    <location>
        <begin position="259"/>
        <end position="281"/>
    </location>
</feature>
<organism evidence="8">
    <name type="scientific">Opuntia streptacantha</name>
    <name type="common">Prickly pear cactus</name>
    <name type="synonym">Opuntia cardona</name>
    <dbReference type="NCBI Taxonomy" id="393608"/>
    <lineage>
        <taxon>Eukaryota</taxon>
        <taxon>Viridiplantae</taxon>
        <taxon>Streptophyta</taxon>
        <taxon>Embryophyta</taxon>
        <taxon>Tracheophyta</taxon>
        <taxon>Spermatophyta</taxon>
        <taxon>Magnoliopsida</taxon>
        <taxon>eudicotyledons</taxon>
        <taxon>Gunneridae</taxon>
        <taxon>Pentapetalae</taxon>
        <taxon>Caryophyllales</taxon>
        <taxon>Cactineae</taxon>
        <taxon>Cactaceae</taxon>
        <taxon>Opuntioideae</taxon>
        <taxon>Opuntia</taxon>
    </lineage>
</organism>
<comment type="subcellular location">
    <subcellularLocation>
        <location evidence="1">Membrane</location>
        <topology evidence="1">Multi-pass membrane protein</topology>
    </subcellularLocation>
</comment>
<feature type="compositionally biased region" description="Basic and acidic residues" evidence="6">
    <location>
        <begin position="40"/>
        <end position="49"/>
    </location>
</feature>
<evidence type="ECO:0008006" key="9">
    <source>
        <dbReference type="Google" id="ProtNLM"/>
    </source>
</evidence>
<sequence length="288" mass="31898">MLGYRTHNWPSTWRFTCSASRKISPINLQRISAWKESLHMHKPDNSPEHDMEDPTLNHATGNNGGEVEEKSTNSKKSLFKNWALMSSIIIYCVFSLHDMAYTEIFSLWAVSPRKVGGLGYTTEDIGAFLALTGLGMLVFQLFLYPYLERLLGPIMVARICGIISIPLLQSYPFIALLSGLSLTLLLNFASVIKNMLSTSIIISTFILQNRAVAQEQRGAANGISLATMSIFKTIGPAVGGGLLSWAEKRQTAAFLPGTHMIFFLLNVVQLLGVLMTFKPFLVESDICM</sequence>
<dbReference type="GO" id="GO:0009705">
    <property type="term" value="C:plant-type vacuole membrane"/>
    <property type="evidence" value="ECO:0007669"/>
    <property type="project" value="TreeGrafter"/>
</dbReference>
<evidence type="ECO:0000256" key="2">
    <source>
        <dbReference type="ARBA" id="ARBA00022448"/>
    </source>
</evidence>
<feature type="transmembrane region" description="Helical" evidence="7">
    <location>
        <begin position="159"/>
        <end position="178"/>
    </location>
</feature>
<feature type="transmembrane region" description="Helical" evidence="7">
    <location>
        <begin position="219"/>
        <end position="239"/>
    </location>
</feature>
<dbReference type="GO" id="GO:0090333">
    <property type="term" value="P:regulation of stomatal closure"/>
    <property type="evidence" value="ECO:0007669"/>
    <property type="project" value="TreeGrafter"/>
</dbReference>
<evidence type="ECO:0000256" key="7">
    <source>
        <dbReference type="SAM" id="Phobius"/>
    </source>
</evidence>
<dbReference type="AlphaFoldDB" id="A0A7C9D4U2"/>
<keyword evidence="4 7" id="KW-1133">Transmembrane helix</keyword>
<dbReference type="EMBL" id="GISG01076276">
    <property type="protein sequence ID" value="MBA4631045.1"/>
    <property type="molecule type" value="Transcribed_RNA"/>
</dbReference>
<dbReference type="PANTHER" id="PTHR23504:SF114">
    <property type="entry name" value="PROTEIN ZINC INDUCED FACILITATOR-LIKE 1"/>
    <property type="match status" value="1"/>
</dbReference>
<evidence type="ECO:0000313" key="8">
    <source>
        <dbReference type="EMBL" id="MBA4631045.1"/>
    </source>
</evidence>
<evidence type="ECO:0000256" key="1">
    <source>
        <dbReference type="ARBA" id="ARBA00004141"/>
    </source>
</evidence>
<dbReference type="GO" id="GO:0022821">
    <property type="term" value="F:solute:potassium antiporter activity"/>
    <property type="evidence" value="ECO:0007669"/>
    <property type="project" value="TreeGrafter"/>
</dbReference>
<feature type="region of interest" description="Disordered" evidence="6">
    <location>
        <begin position="40"/>
        <end position="72"/>
    </location>
</feature>
<keyword evidence="3 7" id="KW-0812">Transmembrane</keyword>
<keyword evidence="2" id="KW-0813">Transport</keyword>
<evidence type="ECO:0000256" key="6">
    <source>
        <dbReference type="SAM" id="MobiDB-lite"/>
    </source>
</evidence>
<dbReference type="PANTHER" id="PTHR23504">
    <property type="entry name" value="MAJOR FACILITATOR SUPERFAMILY DOMAIN-CONTAINING PROTEIN 10"/>
    <property type="match status" value="1"/>
</dbReference>
<dbReference type="InterPro" id="IPR036259">
    <property type="entry name" value="MFS_trans_sf"/>
</dbReference>
<feature type="transmembrane region" description="Helical" evidence="7">
    <location>
        <begin position="184"/>
        <end position="207"/>
    </location>
</feature>
<name>A0A7C9D4U2_OPUST</name>
<feature type="transmembrane region" description="Helical" evidence="7">
    <location>
        <begin position="82"/>
        <end position="105"/>
    </location>
</feature>
<dbReference type="SUPFAM" id="SSF103473">
    <property type="entry name" value="MFS general substrate transporter"/>
    <property type="match status" value="1"/>
</dbReference>
<dbReference type="GO" id="GO:0005886">
    <property type="term" value="C:plasma membrane"/>
    <property type="evidence" value="ECO:0007669"/>
    <property type="project" value="TreeGrafter"/>
</dbReference>
<accession>A0A7C9D4U2</accession>
<evidence type="ECO:0000256" key="5">
    <source>
        <dbReference type="ARBA" id="ARBA00023136"/>
    </source>
</evidence>
<keyword evidence="5 7" id="KW-0472">Membrane</keyword>
<reference evidence="8" key="1">
    <citation type="journal article" date="2013" name="J. Plant Res.">
        <title>Effect of fungi and light on seed germination of three Opuntia species from semiarid lands of central Mexico.</title>
        <authorList>
            <person name="Delgado-Sanchez P."/>
            <person name="Jimenez-Bremont J.F."/>
            <person name="Guerrero-Gonzalez Mde L."/>
            <person name="Flores J."/>
        </authorList>
    </citation>
    <scope>NUCLEOTIDE SEQUENCE</scope>
    <source>
        <tissue evidence="8">Cladode</tissue>
    </source>
</reference>
<evidence type="ECO:0000256" key="4">
    <source>
        <dbReference type="ARBA" id="ARBA00022989"/>
    </source>
</evidence>
<protein>
    <recommendedName>
        <fullName evidence="9">Major facilitator superfamily (MFS) profile domain-containing protein</fullName>
    </recommendedName>
</protein>
<dbReference type="Gene3D" id="1.20.1250.20">
    <property type="entry name" value="MFS general substrate transporter like domains"/>
    <property type="match status" value="1"/>
</dbReference>
<evidence type="ECO:0000256" key="3">
    <source>
        <dbReference type="ARBA" id="ARBA00022692"/>
    </source>
</evidence>